<protein>
    <submittedName>
        <fullName evidence="1">Uncharacterized protein</fullName>
    </submittedName>
</protein>
<organism evidence="1 2">
    <name type="scientific">Caballeronia mineralivorans PML1(12)</name>
    <dbReference type="NCBI Taxonomy" id="908627"/>
    <lineage>
        <taxon>Bacteria</taxon>
        <taxon>Pseudomonadati</taxon>
        <taxon>Pseudomonadota</taxon>
        <taxon>Betaproteobacteria</taxon>
        <taxon>Burkholderiales</taxon>
        <taxon>Burkholderiaceae</taxon>
        <taxon>Caballeronia</taxon>
    </lineage>
</organism>
<comment type="caution">
    <text evidence="1">The sequence shown here is derived from an EMBL/GenBank/DDBJ whole genome shotgun (WGS) entry which is preliminary data.</text>
</comment>
<evidence type="ECO:0000313" key="1">
    <source>
        <dbReference type="EMBL" id="KLU25889.1"/>
    </source>
</evidence>
<proteinExistence type="predicted"/>
<keyword evidence="2" id="KW-1185">Reference proteome</keyword>
<name>A0A0J1CZD2_9BURK</name>
<sequence length="172" mass="18408">MHVSTAAIGAERRSVKTLAYGPTHNFPSSIVARHAVLPARSAPDLYPGHLNGADYDHAVTAPEPVDCSVAELDDFNRAPVKSTPGSPAVPCFDADQLNGFGDQAAALVDALKSANRQDLDKARQAFASWDFHRLLALVHDVAGYDTAAIRTAYAYFHDEATALDTALEQHPT</sequence>
<dbReference type="PATRIC" id="fig|908627.4.peg.2796"/>
<dbReference type="RefSeq" id="WP_047846981.1">
    <property type="nucleotide sequence ID" value="NZ_AEJF01000084.1"/>
</dbReference>
<accession>A0A0J1CZD2</accession>
<evidence type="ECO:0000313" key="2">
    <source>
        <dbReference type="Proteomes" id="UP000035963"/>
    </source>
</evidence>
<reference evidence="1 2" key="1">
    <citation type="journal article" date="2015" name="Genome Announc.">
        <title>Draft Genome Sequence of Burkholderia sp. Strain PML1(12), an Ectomycorrhizosphere-Inhabiting Bacterium with Effective Mineral-Weathering Ability.</title>
        <authorList>
            <person name="Uroz S."/>
            <person name="Oger P."/>
        </authorList>
    </citation>
    <scope>NUCLEOTIDE SEQUENCE [LARGE SCALE GENOMIC DNA]</scope>
    <source>
        <strain evidence="2">PML1(12)</strain>
    </source>
</reference>
<dbReference type="Proteomes" id="UP000035963">
    <property type="component" value="Unassembled WGS sequence"/>
</dbReference>
<gene>
    <name evidence="1" type="ORF">EOS_12600</name>
</gene>
<dbReference type="AlphaFoldDB" id="A0A0J1CZD2"/>
<dbReference type="EMBL" id="AEJF01000084">
    <property type="protein sequence ID" value="KLU25889.1"/>
    <property type="molecule type" value="Genomic_DNA"/>
</dbReference>